<dbReference type="Gene3D" id="3.20.20.70">
    <property type="entry name" value="Aldolase class I"/>
    <property type="match status" value="1"/>
</dbReference>
<organism evidence="12 13">
    <name type="scientific">SAR324 cluster bacterium</name>
    <dbReference type="NCBI Taxonomy" id="2024889"/>
    <lineage>
        <taxon>Bacteria</taxon>
        <taxon>Deltaproteobacteria</taxon>
        <taxon>SAR324 cluster</taxon>
    </lineage>
</organism>
<comment type="similarity">
    <text evidence="4 9 10">Belongs to the HisA/HisF family.</text>
</comment>
<comment type="catalytic activity">
    <reaction evidence="1 9 11">
        <text>1-(5-phospho-beta-D-ribosyl)-5-[(5-phospho-beta-D-ribosylamino)methylideneamino]imidazole-4-carboxamide = 5-[(5-phospho-1-deoxy-D-ribulos-1-ylimino)methylamino]-1-(5-phospho-beta-D-ribosyl)imidazole-4-carboxamide</text>
        <dbReference type="Rhea" id="RHEA:15469"/>
        <dbReference type="ChEBI" id="CHEBI:58435"/>
        <dbReference type="ChEBI" id="CHEBI:58525"/>
        <dbReference type="EC" id="5.3.1.16"/>
    </reaction>
</comment>
<dbReference type="PANTHER" id="PTHR43090:SF2">
    <property type="entry name" value="1-(5-PHOSPHORIBOSYL)-5-[(5-PHOSPHORIBOSYLAMINO)METHYLIDENEAMINO] IMIDAZOLE-4-CARBOXAMIDE ISOMERASE"/>
    <property type="match status" value="1"/>
</dbReference>
<comment type="pathway">
    <text evidence="3 9 11">Amino-acid biosynthesis; L-histidine biosynthesis; L-histidine from 5-phospho-alpha-D-ribose 1-diphosphate: step 4/9.</text>
</comment>
<dbReference type="InterPro" id="IPR006063">
    <property type="entry name" value="HisA_bact_arch"/>
</dbReference>
<evidence type="ECO:0000256" key="5">
    <source>
        <dbReference type="ARBA" id="ARBA00022490"/>
    </source>
</evidence>
<keyword evidence="5 9" id="KW-0963">Cytoplasm</keyword>
<evidence type="ECO:0000256" key="8">
    <source>
        <dbReference type="ARBA" id="ARBA00023235"/>
    </source>
</evidence>
<evidence type="ECO:0000256" key="10">
    <source>
        <dbReference type="RuleBase" id="RU003657"/>
    </source>
</evidence>
<protein>
    <recommendedName>
        <fullName evidence="9 11">1-(5-phosphoribosyl)-5-[(5-phosphoribosylamino)methylideneamino] imidazole-4-carboxamide isomerase</fullName>
        <ecNumber evidence="9 11">5.3.1.16</ecNumber>
    </recommendedName>
    <alternativeName>
        <fullName evidence="9">Phosphoribosylformimino-5-aminoimidazole carboxamide ribotide isomerase</fullName>
    </alternativeName>
</protein>
<evidence type="ECO:0000313" key="12">
    <source>
        <dbReference type="EMBL" id="MAH63084.1"/>
    </source>
</evidence>
<dbReference type="HAMAP" id="MF_01014">
    <property type="entry name" value="HisA"/>
    <property type="match status" value="1"/>
</dbReference>
<dbReference type="PANTHER" id="PTHR43090">
    <property type="entry name" value="1-(5-PHOSPHORIBOSYL)-5-[(5-PHOSPHORIBOSYLAMINO)METHYLIDENEAMINO] IMIDAZOLE-4-CARBOXAMIDE ISOMERASE"/>
    <property type="match status" value="1"/>
</dbReference>
<feature type="active site" description="Proton acceptor" evidence="9">
    <location>
        <position position="8"/>
    </location>
</feature>
<dbReference type="UniPathway" id="UPA00031">
    <property type="reaction ID" value="UER00009"/>
</dbReference>
<keyword evidence="6 9" id="KW-0028">Amino-acid biosynthesis</keyword>
<dbReference type="GO" id="GO:0000105">
    <property type="term" value="P:L-histidine biosynthetic process"/>
    <property type="evidence" value="ECO:0007669"/>
    <property type="project" value="UniProtKB-UniRule"/>
</dbReference>
<dbReference type="InterPro" id="IPR044524">
    <property type="entry name" value="Isoase_HisA-like"/>
</dbReference>
<dbReference type="GO" id="GO:0003949">
    <property type="term" value="F:1-(5-phosphoribosyl)-5-[(5-phosphoribosylamino)methylideneamino]imidazole-4-carboxamide isomerase activity"/>
    <property type="evidence" value="ECO:0007669"/>
    <property type="project" value="UniProtKB-UniRule"/>
</dbReference>
<evidence type="ECO:0000313" key="13">
    <source>
        <dbReference type="Proteomes" id="UP000226525"/>
    </source>
</evidence>
<comment type="caution">
    <text evidence="12">The sequence shown here is derived from an EMBL/GenBank/DDBJ whole genome shotgun (WGS) entry which is preliminary data.</text>
</comment>
<proteinExistence type="inferred from homology"/>
<dbReference type="FunFam" id="3.20.20.70:FF:000009">
    <property type="entry name" value="1-(5-phosphoribosyl)-5-[(5-phosphoribosylamino)methylideneamino] imidazole-4-carboxamide isomerase"/>
    <property type="match status" value="1"/>
</dbReference>
<feature type="active site" description="Proton donor" evidence="9">
    <location>
        <position position="129"/>
    </location>
</feature>
<dbReference type="InterPro" id="IPR011060">
    <property type="entry name" value="RibuloseP-bd_barrel"/>
</dbReference>
<reference evidence="13" key="1">
    <citation type="submission" date="2017-09" db="EMBL/GenBank/DDBJ databases">
        <title>The Reconstruction of 2,631 Draft Metagenome-Assembled Genomes from the Global Oceans.</title>
        <authorList>
            <person name="Tully B.J."/>
            <person name="Graham E.D."/>
            <person name="Heidelberg J.F."/>
        </authorList>
    </citation>
    <scope>NUCLEOTIDE SEQUENCE [LARGE SCALE GENOMIC DNA]</scope>
</reference>
<dbReference type="EMBL" id="NZEX01000075">
    <property type="protein sequence ID" value="MAH63084.1"/>
    <property type="molecule type" value="Genomic_DNA"/>
</dbReference>
<dbReference type="GO" id="GO:0005737">
    <property type="term" value="C:cytoplasm"/>
    <property type="evidence" value="ECO:0007669"/>
    <property type="project" value="UniProtKB-SubCell"/>
</dbReference>
<evidence type="ECO:0000256" key="1">
    <source>
        <dbReference type="ARBA" id="ARBA00000901"/>
    </source>
</evidence>
<dbReference type="CDD" id="cd04732">
    <property type="entry name" value="HisA"/>
    <property type="match status" value="1"/>
</dbReference>
<dbReference type="Proteomes" id="UP000226525">
    <property type="component" value="Unassembled WGS sequence"/>
</dbReference>
<evidence type="ECO:0000256" key="4">
    <source>
        <dbReference type="ARBA" id="ARBA00009667"/>
    </source>
</evidence>
<accession>A0A2D6YIW5</accession>
<evidence type="ECO:0000256" key="3">
    <source>
        <dbReference type="ARBA" id="ARBA00005133"/>
    </source>
</evidence>
<dbReference type="AlphaFoldDB" id="A0A2D6YIW5"/>
<dbReference type="InterPro" id="IPR023016">
    <property type="entry name" value="HisA/PriA"/>
</dbReference>
<comment type="subcellular location">
    <subcellularLocation>
        <location evidence="2 9 11">Cytoplasm</location>
    </subcellularLocation>
</comment>
<evidence type="ECO:0000256" key="2">
    <source>
        <dbReference type="ARBA" id="ARBA00004496"/>
    </source>
</evidence>
<evidence type="ECO:0000256" key="9">
    <source>
        <dbReference type="HAMAP-Rule" id="MF_01014"/>
    </source>
</evidence>
<dbReference type="GO" id="GO:0000162">
    <property type="term" value="P:L-tryptophan biosynthetic process"/>
    <property type="evidence" value="ECO:0007669"/>
    <property type="project" value="TreeGrafter"/>
</dbReference>
<sequence>MKIIPAIDLKNGCCVRLLQGKEDQETVYGEDPVETALSFEEQGAQQIHLVDLDGAFGGESKNLEQVERIAQAVKVPLQLGGGIRSLDDISRVFDLGVSLVIIGTIAVKNPKILKEAIERFGNQLILGLDAKDEKVAVSGWVEVTEFSDEEFANKWKLFGIERVIYTDIARDGMLTGPNLNSLRRMAISTGLKVTASGGVSSLGDLKKLAELERDGVDEVIVGKAIYERKLDLREAYLWLTKMRLELLQ</sequence>
<gene>
    <name evidence="9 12" type="primary">hisA</name>
    <name evidence="12" type="ORF">CMN54_06495</name>
</gene>
<dbReference type="SUPFAM" id="SSF51366">
    <property type="entry name" value="Ribulose-phoshate binding barrel"/>
    <property type="match status" value="1"/>
</dbReference>
<name>A0A2D6YIW5_9DELT</name>
<dbReference type="NCBIfam" id="TIGR00007">
    <property type="entry name" value="1-(5-phosphoribosyl)-5-[(5-phosphoribosylamino)methylideneamino]imidazole-4-carboxamide isomerase"/>
    <property type="match status" value="1"/>
</dbReference>
<keyword evidence="8 9" id="KW-0413">Isomerase</keyword>
<evidence type="ECO:0000256" key="11">
    <source>
        <dbReference type="RuleBase" id="RU003658"/>
    </source>
</evidence>
<dbReference type="EC" id="5.3.1.16" evidence="9 11"/>
<keyword evidence="7 9" id="KW-0368">Histidine biosynthesis</keyword>
<dbReference type="Pfam" id="PF00977">
    <property type="entry name" value="His_biosynth"/>
    <property type="match status" value="1"/>
</dbReference>
<evidence type="ECO:0000256" key="6">
    <source>
        <dbReference type="ARBA" id="ARBA00022605"/>
    </source>
</evidence>
<evidence type="ECO:0000256" key="7">
    <source>
        <dbReference type="ARBA" id="ARBA00023102"/>
    </source>
</evidence>
<dbReference type="InterPro" id="IPR006062">
    <property type="entry name" value="His_biosynth"/>
</dbReference>
<dbReference type="InterPro" id="IPR013785">
    <property type="entry name" value="Aldolase_TIM"/>
</dbReference>